<dbReference type="Gene3D" id="1.10.10.60">
    <property type="entry name" value="Homeodomain-like"/>
    <property type="match status" value="1"/>
</dbReference>
<name>A0ABS5VN67_9BACT</name>
<sequence>MLPDSALVIAFRYRGKVNYINNNIQNELPSITISGIRKTDRHIKYTGGAANLLVVFKEAGAAAFFKEPLHELFQQTYSLDNFLNRSILAQLEEELSEAKNNMERVKLIETFLLSTLQGYNPDKLIFAALDKIHASKGVIRIKELADALCISNDAFEKRFRRVVGASPKQFSYIIRMKHVLQLLKHNHKFTDLALDSGYFDQSHFNKDFKSFTGQSPRAFLASPSFW</sequence>
<keyword evidence="1" id="KW-0805">Transcription regulation</keyword>
<dbReference type="InterPro" id="IPR050204">
    <property type="entry name" value="AraC_XylS_family_regulators"/>
</dbReference>
<dbReference type="SMART" id="SM00342">
    <property type="entry name" value="HTH_ARAC"/>
    <property type="match status" value="1"/>
</dbReference>
<dbReference type="SUPFAM" id="SSF46689">
    <property type="entry name" value="Homeodomain-like"/>
    <property type="match status" value="1"/>
</dbReference>
<proteinExistence type="predicted"/>
<feature type="domain" description="HTH araC/xylS-type" evidence="4">
    <location>
        <begin position="122"/>
        <end position="222"/>
    </location>
</feature>
<organism evidence="5 6">
    <name type="scientific">Chryseosolibacter indicus</name>
    <dbReference type="NCBI Taxonomy" id="2782351"/>
    <lineage>
        <taxon>Bacteria</taxon>
        <taxon>Pseudomonadati</taxon>
        <taxon>Bacteroidota</taxon>
        <taxon>Cytophagia</taxon>
        <taxon>Cytophagales</taxon>
        <taxon>Chryseotaleaceae</taxon>
        <taxon>Chryseosolibacter</taxon>
    </lineage>
</organism>
<dbReference type="InterPro" id="IPR009057">
    <property type="entry name" value="Homeodomain-like_sf"/>
</dbReference>
<evidence type="ECO:0000313" key="6">
    <source>
        <dbReference type="Proteomes" id="UP000772618"/>
    </source>
</evidence>
<dbReference type="PANTHER" id="PTHR46796:SF13">
    <property type="entry name" value="HTH-TYPE TRANSCRIPTIONAL ACTIVATOR RHAS"/>
    <property type="match status" value="1"/>
</dbReference>
<evidence type="ECO:0000313" key="5">
    <source>
        <dbReference type="EMBL" id="MBT1702199.1"/>
    </source>
</evidence>
<accession>A0ABS5VN67</accession>
<dbReference type="PROSITE" id="PS01124">
    <property type="entry name" value="HTH_ARAC_FAMILY_2"/>
    <property type="match status" value="1"/>
</dbReference>
<evidence type="ECO:0000256" key="1">
    <source>
        <dbReference type="ARBA" id="ARBA00023015"/>
    </source>
</evidence>
<comment type="caution">
    <text evidence="5">The sequence shown here is derived from an EMBL/GenBank/DDBJ whole genome shotgun (WGS) entry which is preliminary data.</text>
</comment>
<keyword evidence="6" id="KW-1185">Reference proteome</keyword>
<dbReference type="Pfam" id="PF12833">
    <property type="entry name" value="HTH_18"/>
    <property type="match status" value="1"/>
</dbReference>
<dbReference type="InterPro" id="IPR018062">
    <property type="entry name" value="HTH_AraC-typ_CS"/>
</dbReference>
<evidence type="ECO:0000259" key="4">
    <source>
        <dbReference type="PROSITE" id="PS01124"/>
    </source>
</evidence>
<protein>
    <submittedName>
        <fullName evidence="5">Helix-turn-helix transcriptional regulator</fullName>
    </submittedName>
</protein>
<evidence type="ECO:0000256" key="3">
    <source>
        <dbReference type="ARBA" id="ARBA00023163"/>
    </source>
</evidence>
<dbReference type="InterPro" id="IPR018060">
    <property type="entry name" value="HTH_AraC"/>
</dbReference>
<dbReference type="PANTHER" id="PTHR46796">
    <property type="entry name" value="HTH-TYPE TRANSCRIPTIONAL ACTIVATOR RHAS-RELATED"/>
    <property type="match status" value="1"/>
</dbReference>
<reference evidence="5 6" key="1">
    <citation type="submission" date="2021-05" db="EMBL/GenBank/DDBJ databases">
        <title>A Polyphasic approach of four new species of the genus Ohtaekwangia: Ohtaekwangia histidinii sp. nov., Ohtaekwangia cretensis sp. nov., Ohtaekwangia indiensis sp. nov., Ohtaekwangia reichenbachii sp. nov. from diverse environment.</title>
        <authorList>
            <person name="Octaviana S."/>
        </authorList>
    </citation>
    <scope>NUCLEOTIDE SEQUENCE [LARGE SCALE GENOMIC DNA]</scope>
    <source>
        <strain evidence="5 6">PWU20</strain>
    </source>
</reference>
<keyword evidence="2" id="KW-0238">DNA-binding</keyword>
<keyword evidence="3" id="KW-0804">Transcription</keyword>
<dbReference type="EMBL" id="JAHESD010000004">
    <property type="protein sequence ID" value="MBT1702199.1"/>
    <property type="molecule type" value="Genomic_DNA"/>
</dbReference>
<evidence type="ECO:0000256" key="2">
    <source>
        <dbReference type="ARBA" id="ARBA00023125"/>
    </source>
</evidence>
<gene>
    <name evidence="5" type="ORF">KK060_02855</name>
</gene>
<dbReference type="PROSITE" id="PS00041">
    <property type="entry name" value="HTH_ARAC_FAMILY_1"/>
    <property type="match status" value="1"/>
</dbReference>
<dbReference type="Proteomes" id="UP000772618">
    <property type="component" value="Unassembled WGS sequence"/>
</dbReference>